<keyword evidence="2" id="KW-1185">Reference proteome</keyword>
<accession>A0AAD6INR8</accession>
<comment type="caution">
    <text evidence="1">The sequence shown here is derived from an EMBL/GenBank/DDBJ whole genome shotgun (WGS) entry which is preliminary data.</text>
</comment>
<dbReference type="EMBL" id="JAQJZL010000001">
    <property type="protein sequence ID" value="KAJ6056988.1"/>
    <property type="molecule type" value="Genomic_DNA"/>
</dbReference>
<evidence type="ECO:0000313" key="1">
    <source>
        <dbReference type="EMBL" id="KAJ6056988.1"/>
    </source>
</evidence>
<dbReference type="AlphaFoldDB" id="A0AAD6INR8"/>
<organism evidence="1 2">
    <name type="scientific">Penicillium canescens</name>
    <dbReference type="NCBI Taxonomy" id="5083"/>
    <lineage>
        <taxon>Eukaryota</taxon>
        <taxon>Fungi</taxon>
        <taxon>Dikarya</taxon>
        <taxon>Ascomycota</taxon>
        <taxon>Pezizomycotina</taxon>
        <taxon>Eurotiomycetes</taxon>
        <taxon>Eurotiomycetidae</taxon>
        <taxon>Eurotiales</taxon>
        <taxon>Aspergillaceae</taxon>
        <taxon>Penicillium</taxon>
    </lineage>
</organism>
<reference evidence="1" key="2">
    <citation type="submission" date="2023-01" db="EMBL/GenBank/DDBJ databases">
        <authorList>
            <person name="Petersen C."/>
        </authorList>
    </citation>
    <scope>NUCLEOTIDE SEQUENCE</scope>
    <source>
        <strain evidence="1">IBT 15450</strain>
    </source>
</reference>
<name>A0AAD6INR8_PENCN</name>
<gene>
    <name evidence="1" type="ORF">N7460_000262</name>
</gene>
<proteinExistence type="predicted"/>
<dbReference type="Proteomes" id="UP001219568">
    <property type="component" value="Unassembled WGS sequence"/>
</dbReference>
<protein>
    <submittedName>
        <fullName evidence="1">Uncharacterized protein</fullName>
    </submittedName>
</protein>
<evidence type="ECO:0000313" key="2">
    <source>
        <dbReference type="Proteomes" id="UP001219568"/>
    </source>
</evidence>
<sequence>MFGPSHLSSPPYSGDAALQMVYQKVRGAAENSHVLGAGPDVHGLWAWRLGSPVANDDRQDIYQEL</sequence>
<reference evidence="1" key="1">
    <citation type="journal article" date="2023" name="IMA Fungus">
        <title>Comparative genomic study of the Penicillium genus elucidates a diverse pangenome and 15 lateral gene transfer events.</title>
        <authorList>
            <person name="Petersen C."/>
            <person name="Sorensen T."/>
            <person name="Nielsen M.R."/>
            <person name="Sondergaard T.E."/>
            <person name="Sorensen J.L."/>
            <person name="Fitzpatrick D.A."/>
            <person name="Frisvad J.C."/>
            <person name="Nielsen K.L."/>
        </authorList>
    </citation>
    <scope>NUCLEOTIDE SEQUENCE</scope>
    <source>
        <strain evidence="1">IBT 15450</strain>
    </source>
</reference>